<protein>
    <submittedName>
        <fullName evidence="3">Glycoside hydrolase family 105 protein</fullName>
    </submittedName>
</protein>
<evidence type="ECO:0000313" key="2">
    <source>
        <dbReference type="Proteomes" id="UP000504637"/>
    </source>
</evidence>
<dbReference type="InterPro" id="IPR012341">
    <property type="entry name" value="6hp_glycosidase-like_sf"/>
</dbReference>
<keyword evidence="1 3" id="KW-0378">Hydrolase</keyword>
<dbReference type="PANTHER" id="PTHR33886">
    <property type="entry name" value="UNSATURATED RHAMNOGALACTURONAN HYDROLASE (EUROFUNG)"/>
    <property type="match status" value="1"/>
</dbReference>
<reference evidence="3" key="1">
    <citation type="submission" date="2020-01" db="EMBL/GenBank/DDBJ databases">
        <authorList>
            <consortium name="DOE Joint Genome Institute"/>
            <person name="Haridas S."/>
            <person name="Albert R."/>
            <person name="Binder M."/>
            <person name="Bloem J."/>
            <person name="Labutti K."/>
            <person name="Salamov A."/>
            <person name="Andreopoulos B."/>
            <person name="Baker S.E."/>
            <person name="Barry K."/>
            <person name="Bills G."/>
            <person name="Bluhm B.H."/>
            <person name="Cannon C."/>
            <person name="Castanera R."/>
            <person name="Culley D.E."/>
            <person name="Daum C."/>
            <person name="Ezra D."/>
            <person name="Gonzalez J.B."/>
            <person name="Henrissat B."/>
            <person name="Kuo A."/>
            <person name="Liang C."/>
            <person name="Lipzen A."/>
            <person name="Lutzoni F."/>
            <person name="Magnuson J."/>
            <person name="Mondo S."/>
            <person name="Nolan M."/>
            <person name="Ohm R."/>
            <person name="Pangilinan J."/>
            <person name="Park H.-J."/>
            <person name="Ramirez L."/>
            <person name="Alfaro M."/>
            <person name="Sun H."/>
            <person name="Tritt A."/>
            <person name="Yoshinaga Y."/>
            <person name="Zwiers L.-H."/>
            <person name="Turgeon B.G."/>
            <person name="Goodwin S.B."/>
            <person name="Spatafora J.W."/>
            <person name="Crous P.W."/>
            <person name="Grigoriev I.V."/>
        </authorList>
    </citation>
    <scope>NUCLEOTIDE SEQUENCE</scope>
    <source>
        <strain evidence="3">CBS 342.82</strain>
    </source>
</reference>
<organism evidence="3">
    <name type="scientific">Dissoconium aciculare CBS 342.82</name>
    <dbReference type="NCBI Taxonomy" id="1314786"/>
    <lineage>
        <taxon>Eukaryota</taxon>
        <taxon>Fungi</taxon>
        <taxon>Dikarya</taxon>
        <taxon>Ascomycota</taxon>
        <taxon>Pezizomycotina</taxon>
        <taxon>Dothideomycetes</taxon>
        <taxon>Dothideomycetidae</taxon>
        <taxon>Mycosphaerellales</taxon>
        <taxon>Dissoconiaceae</taxon>
        <taxon>Dissoconium</taxon>
    </lineage>
</organism>
<dbReference type="Proteomes" id="UP000504637">
    <property type="component" value="Unplaced"/>
</dbReference>
<evidence type="ECO:0000313" key="3">
    <source>
        <dbReference type="RefSeq" id="XP_033462928.1"/>
    </source>
</evidence>
<dbReference type="InterPro" id="IPR008928">
    <property type="entry name" value="6-hairpin_glycosidase_sf"/>
</dbReference>
<dbReference type="GO" id="GO:0016787">
    <property type="term" value="F:hydrolase activity"/>
    <property type="evidence" value="ECO:0007669"/>
    <property type="project" value="UniProtKB-KW"/>
</dbReference>
<dbReference type="PANTHER" id="PTHR33886:SF11">
    <property type="entry name" value="WALL GLYCOSYL HYDROLASE YTER, PUTATIVE (AFU_ORTHOLOGUE AFUA_2G14630)-RELATED"/>
    <property type="match status" value="1"/>
</dbReference>
<dbReference type="InterPro" id="IPR052043">
    <property type="entry name" value="PolySaccharide_Degr_Enz"/>
</dbReference>
<dbReference type="Pfam" id="PF07470">
    <property type="entry name" value="Glyco_hydro_88"/>
    <property type="match status" value="1"/>
</dbReference>
<keyword evidence="2" id="KW-1185">Reference proteome</keyword>
<dbReference type="GO" id="GO:0005975">
    <property type="term" value="P:carbohydrate metabolic process"/>
    <property type="evidence" value="ECO:0007669"/>
    <property type="project" value="InterPro"/>
</dbReference>
<proteinExistence type="predicted"/>
<dbReference type="Gene3D" id="1.50.10.10">
    <property type="match status" value="1"/>
</dbReference>
<dbReference type="GeneID" id="54359940"/>
<gene>
    <name evidence="3" type="ORF">K489DRAFT_331370</name>
</gene>
<reference evidence="3" key="2">
    <citation type="submission" date="2020-04" db="EMBL/GenBank/DDBJ databases">
        <authorList>
            <consortium name="NCBI Genome Project"/>
        </authorList>
    </citation>
    <scope>NUCLEOTIDE SEQUENCE</scope>
    <source>
        <strain evidence="3">CBS 342.82</strain>
    </source>
</reference>
<dbReference type="OrthoDB" id="540611at2759"/>
<accession>A0A6J3MG73</accession>
<reference evidence="3" key="3">
    <citation type="submission" date="2025-08" db="UniProtKB">
        <authorList>
            <consortium name="RefSeq"/>
        </authorList>
    </citation>
    <scope>IDENTIFICATION</scope>
    <source>
        <strain evidence="3">CBS 342.82</strain>
    </source>
</reference>
<dbReference type="RefSeq" id="XP_033462928.1">
    <property type="nucleotide sequence ID" value="XM_033602140.1"/>
</dbReference>
<name>A0A6J3MG73_9PEZI</name>
<evidence type="ECO:0000256" key="1">
    <source>
        <dbReference type="ARBA" id="ARBA00022801"/>
    </source>
</evidence>
<dbReference type="SUPFAM" id="SSF48208">
    <property type="entry name" value="Six-hairpin glycosidases"/>
    <property type="match status" value="1"/>
</dbReference>
<dbReference type="AlphaFoldDB" id="A0A6J3MG73"/>
<sequence length="410" mass="44655">MLESVIARKEGVRAADGLLSEIQKGFFQESLREAIAASSDPEQAAAWTEYHRESLQYGIDDFTNAVKDSRAPLDRVCAGRSILQSDVATPVAEKALQALRQSIDLQLRSANGGFWYFADPPLPYEQYGNLSYSDGMYGFAPFATLYGQKFSDGLNINSALEQLEILYQHVHHAATGLIVHGYDASKSAPWADSKTGASPMVWGRSMAWYLIGLVDALELAENDSRTKSSPAYKRMRTILHDIARANVVAARHSATVTGSYAVWQVVDQPGAEGNYIEASASAMIAFVLAKSLRLGYISDHVIIDGSAHSPIRQGAYGPQQAQTPLPAVLTVGDVVRGLYDEVVTLFVVENDSGLLEFHGTSIIASLHEARPNFDYYVNRARVNDSLIGSSAFILASLEMERWLAAGSTIV</sequence>
<dbReference type="InterPro" id="IPR010905">
    <property type="entry name" value="Glyco_hydro_88"/>
</dbReference>